<proteinExistence type="predicted"/>
<accession>A0A6A4HHF7</accession>
<dbReference type="AlphaFoldDB" id="A0A6A4HHF7"/>
<dbReference type="Proteomes" id="UP000799118">
    <property type="component" value="Unassembled WGS sequence"/>
</dbReference>
<evidence type="ECO:0000313" key="3">
    <source>
        <dbReference type="Proteomes" id="UP000799118"/>
    </source>
</evidence>
<dbReference type="EMBL" id="ML769504">
    <property type="protein sequence ID" value="KAE9397031.1"/>
    <property type="molecule type" value="Genomic_DNA"/>
</dbReference>
<reference evidence="2" key="1">
    <citation type="journal article" date="2019" name="Environ. Microbiol.">
        <title>Fungal ecological strategies reflected in gene transcription - a case study of two litter decomposers.</title>
        <authorList>
            <person name="Barbi F."/>
            <person name="Kohler A."/>
            <person name="Barry K."/>
            <person name="Baskaran P."/>
            <person name="Daum C."/>
            <person name="Fauchery L."/>
            <person name="Ihrmark K."/>
            <person name="Kuo A."/>
            <person name="LaButti K."/>
            <person name="Lipzen A."/>
            <person name="Morin E."/>
            <person name="Grigoriev I.V."/>
            <person name="Henrissat B."/>
            <person name="Lindahl B."/>
            <person name="Martin F."/>
        </authorList>
    </citation>
    <scope>NUCLEOTIDE SEQUENCE</scope>
    <source>
        <strain evidence="2">JB14</strain>
    </source>
</reference>
<name>A0A6A4HHF7_9AGAR</name>
<dbReference type="PANTHER" id="PTHR47027:SF20">
    <property type="entry name" value="REVERSE TRANSCRIPTASE-LIKE PROTEIN WITH RNA-DIRECTED DNA POLYMERASE DOMAIN"/>
    <property type="match status" value="1"/>
</dbReference>
<sequence>MIYKLMRYRVRHEGDLSDVLHAGIGILIGDTLSPEFWIIFFGDFNIPATEDDIVLAGAIISHLEQADDLLILALSPEGLQRKMDLFYTYCGNNFLIINAIKSVIGYHGPPPLWNPKFYFNGVEVEIVDEYTYVGMGFRCGVFRVFSSVFQNYYTAKSKKGLTASHAVLHRTMLYMGCIDPQLIYGCEVALDTSEALLANLIAVQKSFFRRLLGLSKTAIVVATYTETGIIPLQFRRLELALRFLSYLLGRPASTYVRAALEESLILDSQGKKSWIGDLKNVIAKWCPDFSLPLTDALLNATDSTIMGNFKECCEKAMHAWIDSELSTRVVSRTYILKLRKEPSANANVKHRKAFTKLITGDHPLAVVRLTWPNNHRTEIPHHDRLCRFCKTAVETPEHAMLQLYACTVSSLVFMEGRGSTAATSRVSCELVPTSHECPEDKDASAASGYSSA</sequence>
<dbReference type="PROSITE" id="PS50878">
    <property type="entry name" value="RT_POL"/>
    <property type="match status" value="1"/>
</dbReference>
<keyword evidence="3" id="KW-1185">Reference proteome</keyword>
<evidence type="ECO:0000313" key="2">
    <source>
        <dbReference type="EMBL" id="KAE9397031.1"/>
    </source>
</evidence>
<dbReference type="InterPro" id="IPR000477">
    <property type="entry name" value="RT_dom"/>
</dbReference>
<dbReference type="OrthoDB" id="2968572at2759"/>
<feature type="domain" description="Reverse transcriptase" evidence="1">
    <location>
        <begin position="1"/>
        <end position="124"/>
    </location>
</feature>
<dbReference type="PANTHER" id="PTHR47027">
    <property type="entry name" value="REVERSE TRANSCRIPTASE DOMAIN-CONTAINING PROTEIN"/>
    <property type="match status" value="1"/>
</dbReference>
<protein>
    <recommendedName>
        <fullName evidence="1">Reverse transcriptase domain-containing protein</fullName>
    </recommendedName>
</protein>
<gene>
    <name evidence="2" type="ORF">BT96DRAFT_966326</name>
</gene>
<organism evidence="2 3">
    <name type="scientific">Gymnopus androsaceus JB14</name>
    <dbReference type="NCBI Taxonomy" id="1447944"/>
    <lineage>
        <taxon>Eukaryota</taxon>
        <taxon>Fungi</taxon>
        <taxon>Dikarya</taxon>
        <taxon>Basidiomycota</taxon>
        <taxon>Agaricomycotina</taxon>
        <taxon>Agaricomycetes</taxon>
        <taxon>Agaricomycetidae</taxon>
        <taxon>Agaricales</taxon>
        <taxon>Marasmiineae</taxon>
        <taxon>Omphalotaceae</taxon>
        <taxon>Gymnopus</taxon>
    </lineage>
</organism>
<evidence type="ECO:0000259" key="1">
    <source>
        <dbReference type="PROSITE" id="PS50878"/>
    </source>
</evidence>